<feature type="compositionally biased region" description="Basic residues" evidence="1">
    <location>
        <begin position="696"/>
        <end position="705"/>
    </location>
</feature>
<evidence type="ECO:0000313" key="2">
    <source>
        <dbReference type="EMBL" id="THU89472.1"/>
    </source>
</evidence>
<gene>
    <name evidence="2" type="ORF">K435DRAFT_821397</name>
</gene>
<sequence>MFCLNGAGDPFYTIFIDFFCDDVSGNRSKSWNKHWNIYITNRNLPRQMIFQERHIHFISTSQHASASEQFYSLKKAIESTHTDPIHVRDGCSGQSTCFQLHGQAGTSDNPAQSEIAAHIGQNGRFPCWKCKAGGDQKHLGTCEWYLSFFEVNLPHLSISLFVEILSITISYTKATPTTIEDRQRDSGVKDVFTQYWINHLIESYRSERVKAPDRPLTEIVCKVETFVKENEDRMYSGFLTLQGFDPANDTPIEIPHTILLGIVKYVWYDSHHPWSKAQKATFETRLQATDQNGLSGQAIRAKYIMQYANSLIGRQLKTVCQTAVFHVYGLLNDDMLCIWRSVGELSALLWFPEIRDLKTYLEDVRVAAENVVDAFSVIDPNKITNKIKLHLLSHLPADIRRFGPLVGVATEGYEGWNAIFRFCSVLSNHLAPSCDIALQLADQEGLKQRLSQGWWYSPSAQEWQRSSPKVREFTQCEPILRRLLGWSDNRASACPGSVKLQSMDRRQNQRLCANESLGNTKAKSALNSIDYDMESIWYIGAKLVSQSLDDCPLGAWVAAKSPVHEQPVLGRVNCIFEQATAKEVQRIAVLELFHLSSSRHQVLGMPVLNRRHDEESYIIVQTKERQESDNFESFVEHNAVNSYIINLHSFHNAHLIRQVLLRDLTKPLPLFVNREEKHQEFVENYQKSKTSEGGRKQKKRKQADD</sequence>
<organism evidence="2 3">
    <name type="scientific">Dendrothele bispora (strain CBS 962.96)</name>
    <dbReference type="NCBI Taxonomy" id="1314807"/>
    <lineage>
        <taxon>Eukaryota</taxon>
        <taxon>Fungi</taxon>
        <taxon>Dikarya</taxon>
        <taxon>Basidiomycota</taxon>
        <taxon>Agaricomycotina</taxon>
        <taxon>Agaricomycetes</taxon>
        <taxon>Agaricomycetidae</taxon>
        <taxon>Agaricales</taxon>
        <taxon>Agaricales incertae sedis</taxon>
        <taxon>Dendrothele</taxon>
    </lineage>
</organism>
<evidence type="ECO:0000313" key="3">
    <source>
        <dbReference type="Proteomes" id="UP000297245"/>
    </source>
</evidence>
<dbReference type="Proteomes" id="UP000297245">
    <property type="component" value="Unassembled WGS sequence"/>
</dbReference>
<dbReference type="EMBL" id="ML179366">
    <property type="protein sequence ID" value="THU89472.1"/>
    <property type="molecule type" value="Genomic_DNA"/>
</dbReference>
<dbReference type="PANTHER" id="PTHR31912">
    <property type="entry name" value="IP13529P"/>
    <property type="match status" value="1"/>
</dbReference>
<dbReference type="AlphaFoldDB" id="A0A4S8LJV1"/>
<accession>A0A4S8LJV1</accession>
<evidence type="ECO:0000256" key="1">
    <source>
        <dbReference type="SAM" id="MobiDB-lite"/>
    </source>
</evidence>
<reference evidence="2 3" key="1">
    <citation type="journal article" date="2019" name="Nat. Ecol. Evol.">
        <title>Megaphylogeny resolves global patterns of mushroom evolution.</title>
        <authorList>
            <person name="Varga T."/>
            <person name="Krizsan K."/>
            <person name="Foldi C."/>
            <person name="Dima B."/>
            <person name="Sanchez-Garcia M."/>
            <person name="Sanchez-Ramirez S."/>
            <person name="Szollosi G.J."/>
            <person name="Szarkandi J.G."/>
            <person name="Papp V."/>
            <person name="Albert L."/>
            <person name="Andreopoulos W."/>
            <person name="Angelini C."/>
            <person name="Antonin V."/>
            <person name="Barry K.W."/>
            <person name="Bougher N.L."/>
            <person name="Buchanan P."/>
            <person name="Buyck B."/>
            <person name="Bense V."/>
            <person name="Catcheside P."/>
            <person name="Chovatia M."/>
            <person name="Cooper J."/>
            <person name="Damon W."/>
            <person name="Desjardin D."/>
            <person name="Finy P."/>
            <person name="Geml J."/>
            <person name="Haridas S."/>
            <person name="Hughes K."/>
            <person name="Justo A."/>
            <person name="Karasinski D."/>
            <person name="Kautmanova I."/>
            <person name="Kiss B."/>
            <person name="Kocsube S."/>
            <person name="Kotiranta H."/>
            <person name="LaButti K.M."/>
            <person name="Lechner B.E."/>
            <person name="Liimatainen K."/>
            <person name="Lipzen A."/>
            <person name="Lukacs Z."/>
            <person name="Mihaltcheva S."/>
            <person name="Morgado L.N."/>
            <person name="Niskanen T."/>
            <person name="Noordeloos M.E."/>
            <person name="Ohm R.A."/>
            <person name="Ortiz-Santana B."/>
            <person name="Ovrebo C."/>
            <person name="Racz N."/>
            <person name="Riley R."/>
            <person name="Savchenko A."/>
            <person name="Shiryaev A."/>
            <person name="Soop K."/>
            <person name="Spirin V."/>
            <person name="Szebenyi C."/>
            <person name="Tomsovsky M."/>
            <person name="Tulloss R.E."/>
            <person name="Uehling J."/>
            <person name="Grigoriev I.V."/>
            <person name="Vagvolgyi C."/>
            <person name="Papp T."/>
            <person name="Martin F.M."/>
            <person name="Miettinen O."/>
            <person name="Hibbett D.S."/>
            <person name="Nagy L.G."/>
        </authorList>
    </citation>
    <scope>NUCLEOTIDE SEQUENCE [LARGE SCALE GENOMIC DNA]</scope>
    <source>
        <strain evidence="2 3">CBS 962.96</strain>
    </source>
</reference>
<protein>
    <submittedName>
        <fullName evidence="2">Uncharacterized protein</fullName>
    </submittedName>
</protein>
<name>A0A4S8LJV1_DENBC</name>
<dbReference type="OrthoDB" id="2506088at2759"/>
<dbReference type="PANTHER" id="PTHR31912:SF34">
    <property type="entry name" value="NOTOCHORD-RELATED PROTEIN"/>
    <property type="match status" value="1"/>
</dbReference>
<feature type="region of interest" description="Disordered" evidence="1">
    <location>
        <begin position="682"/>
        <end position="705"/>
    </location>
</feature>
<keyword evidence="3" id="KW-1185">Reference proteome</keyword>
<proteinExistence type="predicted"/>